<evidence type="ECO:0008006" key="4">
    <source>
        <dbReference type="Google" id="ProtNLM"/>
    </source>
</evidence>
<name>A0A1M5YLY8_9BURK</name>
<sequence>MKEYKSYPVEVSLAGQTKTYSPEFQTDDQFAYAWKKVLVMAHGKAVVRCLCAGMGEKRLSIHSRSNSDRFHLARFPETGPEHAEDCVFYSVDPNASGMGAYKRGVIQELDDGNTKIKLKIGLQQRVTKAPTDNEAPASNSKTTSQSRVSQSSMTLLGLLHYLWTQAALNTWTPAMLGKRNLGVVHHHLMRVAMTTYAGRVKLAQNLLIGTPSPEGQQPRLNQAKAISASNERRRLVVAAPLARHREGLENARTLPISGFHGIPYLDMGSELWQITKRRFGSEVSAWIAGNPVMMFAQTDPPKTAAGALQAHVIDLALMWMTKDWIPVDSGFEALLAERLVQENRRFEKPLRFDSHEHVFPDFWLKDTGAPVPMEVWGMATPDYQARKQEKIAHYDSSYGPGNWWSWNGAAGDELPELPSRSL</sequence>
<evidence type="ECO:0000313" key="3">
    <source>
        <dbReference type="Proteomes" id="UP000184226"/>
    </source>
</evidence>
<dbReference type="AlphaFoldDB" id="A0A1M5YLY8"/>
<evidence type="ECO:0000313" key="2">
    <source>
        <dbReference type="EMBL" id="SHI12543.1"/>
    </source>
</evidence>
<dbReference type="Proteomes" id="UP000184226">
    <property type="component" value="Unassembled WGS sequence"/>
</dbReference>
<protein>
    <recommendedName>
        <fullName evidence="4">DUF1173 family protein</fullName>
    </recommendedName>
</protein>
<dbReference type="OrthoDB" id="5572968at2"/>
<feature type="compositionally biased region" description="Polar residues" evidence="1">
    <location>
        <begin position="136"/>
        <end position="149"/>
    </location>
</feature>
<accession>A0A1M5YLY8</accession>
<feature type="region of interest" description="Disordered" evidence="1">
    <location>
        <begin position="125"/>
        <end position="149"/>
    </location>
</feature>
<keyword evidence="3" id="KW-1185">Reference proteome</keyword>
<dbReference type="EMBL" id="FQXE01000009">
    <property type="protein sequence ID" value="SHI12543.1"/>
    <property type="molecule type" value="Genomic_DNA"/>
</dbReference>
<dbReference type="InterPro" id="IPR009553">
    <property type="entry name" value="DUF1173"/>
</dbReference>
<dbReference type="RefSeq" id="WP_073105078.1">
    <property type="nucleotide sequence ID" value="NZ_FQXE01000009.1"/>
</dbReference>
<proteinExistence type="predicted"/>
<reference evidence="2 3" key="1">
    <citation type="submission" date="2016-11" db="EMBL/GenBank/DDBJ databases">
        <authorList>
            <person name="Jaros S."/>
            <person name="Januszkiewicz K."/>
            <person name="Wedrychowicz H."/>
        </authorList>
    </citation>
    <scope>NUCLEOTIDE SEQUENCE [LARGE SCALE GENOMIC DNA]</scope>
    <source>
        <strain evidence="2 3">CGMCC 1.10190</strain>
    </source>
</reference>
<gene>
    <name evidence="2" type="ORF">SAMN04488135_109187</name>
</gene>
<evidence type="ECO:0000256" key="1">
    <source>
        <dbReference type="SAM" id="MobiDB-lite"/>
    </source>
</evidence>
<dbReference type="Pfam" id="PF06666">
    <property type="entry name" value="DUF1173"/>
    <property type="match status" value="1"/>
</dbReference>
<organism evidence="2 3">
    <name type="scientific">Pollutimonas bauzanensis</name>
    <dbReference type="NCBI Taxonomy" id="658167"/>
    <lineage>
        <taxon>Bacteria</taxon>
        <taxon>Pseudomonadati</taxon>
        <taxon>Pseudomonadota</taxon>
        <taxon>Betaproteobacteria</taxon>
        <taxon>Burkholderiales</taxon>
        <taxon>Alcaligenaceae</taxon>
        <taxon>Pollutimonas</taxon>
    </lineage>
</organism>
<dbReference type="STRING" id="658167.SAMN04488135_109187"/>